<dbReference type="PANTHER" id="PTHR45436">
    <property type="entry name" value="SENSOR HISTIDINE KINASE YKOH"/>
    <property type="match status" value="1"/>
</dbReference>
<dbReference type="OrthoDB" id="913606at2"/>
<evidence type="ECO:0000259" key="11">
    <source>
        <dbReference type="PROSITE" id="PS50109"/>
    </source>
</evidence>
<dbReference type="InterPro" id="IPR003594">
    <property type="entry name" value="HATPase_dom"/>
</dbReference>
<name>A0A443LLV6_9RHOB</name>
<keyword evidence="6 10" id="KW-0812">Transmembrane</keyword>
<dbReference type="PROSITE" id="PS50109">
    <property type="entry name" value="HIS_KIN"/>
    <property type="match status" value="1"/>
</dbReference>
<dbReference type="Pfam" id="PF00512">
    <property type="entry name" value="HisKA"/>
    <property type="match status" value="1"/>
</dbReference>
<dbReference type="InterPro" id="IPR003660">
    <property type="entry name" value="HAMP_dom"/>
</dbReference>
<dbReference type="SMART" id="SM00387">
    <property type="entry name" value="HATPase_c"/>
    <property type="match status" value="1"/>
</dbReference>
<accession>A0A443LLV6</accession>
<evidence type="ECO:0000256" key="1">
    <source>
        <dbReference type="ARBA" id="ARBA00000085"/>
    </source>
</evidence>
<keyword evidence="7 13" id="KW-0418">Kinase</keyword>
<dbReference type="Proteomes" id="UP000286594">
    <property type="component" value="Unassembled WGS sequence"/>
</dbReference>
<dbReference type="AlphaFoldDB" id="A0A443LLV6"/>
<evidence type="ECO:0000256" key="3">
    <source>
        <dbReference type="ARBA" id="ARBA00012438"/>
    </source>
</evidence>
<evidence type="ECO:0000256" key="7">
    <source>
        <dbReference type="ARBA" id="ARBA00022777"/>
    </source>
</evidence>
<dbReference type="Gene3D" id="1.10.287.130">
    <property type="match status" value="1"/>
</dbReference>
<feature type="domain" description="Histidine kinase" evidence="11">
    <location>
        <begin position="258"/>
        <end position="468"/>
    </location>
</feature>
<keyword evidence="9" id="KW-0902">Two-component regulatory system</keyword>
<dbReference type="GO" id="GO:0005886">
    <property type="term" value="C:plasma membrane"/>
    <property type="evidence" value="ECO:0007669"/>
    <property type="project" value="TreeGrafter"/>
</dbReference>
<keyword evidence="5" id="KW-0808">Transferase</keyword>
<evidence type="ECO:0000256" key="8">
    <source>
        <dbReference type="ARBA" id="ARBA00022989"/>
    </source>
</evidence>
<evidence type="ECO:0000256" key="6">
    <source>
        <dbReference type="ARBA" id="ARBA00022692"/>
    </source>
</evidence>
<comment type="caution">
    <text evidence="13">The sequence shown here is derived from an EMBL/GenBank/DDBJ whole genome shotgun (WGS) entry which is preliminary data.</text>
</comment>
<evidence type="ECO:0000256" key="9">
    <source>
        <dbReference type="ARBA" id="ARBA00023012"/>
    </source>
</evidence>
<dbReference type="Gene3D" id="3.30.565.10">
    <property type="entry name" value="Histidine kinase-like ATPase, C-terminal domain"/>
    <property type="match status" value="1"/>
</dbReference>
<feature type="transmembrane region" description="Helical" evidence="10">
    <location>
        <begin position="179"/>
        <end position="198"/>
    </location>
</feature>
<comment type="subcellular location">
    <subcellularLocation>
        <location evidence="2">Membrane</location>
    </subcellularLocation>
</comment>
<protein>
    <recommendedName>
        <fullName evidence="3">histidine kinase</fullName>
        <ecNumber evidence="3">2.7.13.3</ecNumber>
    </recommendedName>
</protein>
<evidence type="ECO:0000313" key="14">
    <source>
        <dbReference type="Proteomes" id="UP000286594"/>
    </source>
</evidence>
<keyword evidence="14" id="KW-1185">Reference proteome</keyword>
<dbReference type="SMART" id="SM00388">
    <property type="entry name" value="HisKA"/>
    <property type="match status" value="1"/>
</dbReference>
<dbReference type="PANTHER" id="PTHR45436:SF1">
    <property type="entry name" value="SENSOR PROTEIN QSEC"/>
    <property type="match status" value="1"/>
</dbReference>
<feature type="transmembrane region" description="Helical" evidence="10">
    <location>
        <begin position="25"/>
        <end position="44"/>
    </location>
</feature>
<dbReference type="Pfam" id="PF02518">
    <property type="entry name" value="HATPase_c"/>
    <property type="match status" value="1"/>
</dbReference>
<evidence type="ECO:0000259" key="12">
    <source>
        <dbReference type="PROSITE" id="PS50885"/>
    </source>
</evidence>
<keyword evidence="8 10" id="KW-1133">Transmembrane helix</keyword>
<dbReference type="SUPFAM" id="SSF55874">
    <property type="entry name" value="ATPase domain of HSP90 chaperone/DNA topoisomerase II/histidine kinase"/>
    <property type="match status" value="1"/>
</dbReference>
<dbReference type="RefSeq" id="WP_128148244.1">
    <property type="nucleotide sequence ID" value="NZ_SAVB01000007.1"/>
</dbReference>
<dbReference type="SUPFAM" id="SSF47384">
    <property type="entry name" value="Homodimeric domain of signal transducing histidine kinase"/>
    <property type="match status" value="1"/>
</dbReference>
<comment type="catalytic activity">
    <reaction evidence="1">
        <text>ATP + protein L-histidine = ADP + protein N-phospho-L-histidine.</text>
        <dbReference type="EC" id="2.7.13.3"/>
    </reaction>
</comment>
<dbReference type="GO" id="GO:0000155">
    <property type="term" value="F:phosphorelay sensor kinase activity"/>
    <property type="evidence" value="ECO:0007669"/>
    <property type="project" value="InterPro"/>
</dbReference>
<gene>
    <name evidence="13" type="ORF">EOW65_06920</name>
</gene>
<dbReference type="InterPro" id="IPR036097">
    <property type="entry name" value="HisK_dim/P_sf"/>
</dbReference>
<dbReference type="CDD" id="cd00082">
    <property type="entry name" value="HisKA"/>
    <property type="match status" value="1"/>
</dbReference>
<dbReference type="EMBL" id="SAVB01000007">
    <property type="protein sequence ID" value="RWR50118.1"/>
    <property type="molecule type" value="Genomic_DNA"/>
</dbReference>
<reference evidence="13 14" key="1">
    <citation type="submission" date="2019-01" db="EMBL/GenBank/DDBJ databases">
        <title>Sinorhodobacter populi sp. nov. isolated from the symptomatic bark tissue of Populus euramericana canker.</title>
        <authorList>
            <person name="Xu G."/>
        </authorList>
    </citation>
    <scope>NUCLEOTIDE SEQUENCE [LARGE SCALE GENOMIC DNA]</scope>
    <source>
        <strain evidence="13 14">CCTCC AB2012026</strain>
    </source>
</reference>
<dbReference type="InterPro" id="IPR036890">
    <property type="entry name" value="HATPase_C_sf"/>
</dbReference>
<organism evidence="13 14">
    <name type="scientific">Paenirhodobacter ferrireducens</name>
    <dbReference type="NCBI Taxonomy" id="1215032"/>
    <lineage>
        <taxon>Bacteria</taxon>
        <taxon>Pseudomonadati</taxon>
        <taxon>Pseudomonadota</taxon>
        <taxon>Alphaproteobacteria</taxon>
        <taxon>Rhodobacterales</taxon>
        <taxon>Rhodobacter group</taxon>
        <taxon>Paenirhodobacter</taxon>
    </lineage>
</organism>
<dbReference type="InterPro" id="IPR005467">
    <property type="entry name" value="His_kinase_dom"/>
</dbReference>
<evidence type="ECO:0000256" key="4">
    <source>
        <dbReference type="ARBA" id="ARBA00022553"/>
    </source>
</evidence>
<dbReference type="InterPro" id="IPR003661">
    <property type="entry name" value="HisK_dim/P_dom"/>
</dbReference>
<evidence type="ECO:0000313" key="13">
    <source>
        <dbReference type="EMBL" id="RWR50118.1"/>
    </source>
</evidence>
<proteinExistence type="predicted"/>
<dbReference type="InterPro" id="IPR013727">
    <property type="entry name" value="2CSK_N"/>
</dbReference>
<dbReference type="PROSITE" id="PS50885">
    <property type="entry name" value="HAMP"/>
    <property type="match status" value="1"/>
</dbReference>
<keyword evidence="4" id="KW-0597">Phosphoprotein</keyword>
<dbReference type="InterPro" id="IPR050428">
    <property type="entry name" value="TCS_sensor_his_kinase"/>
</dbReference>
<evidence type="ECO:0000256" key="5">
    <source>
        <dbReference type="ARBA" id="ARBA00022679"/>
    </source>
</evidence>
<sequence length="471" mass="49276">MTEAGPALPAPVAATRSLKSRVVRAVLSLLVVGGIVMALAAFAYGRVAARASYDRLLLGAANEIAGAITISGGVPLVDLPTAAFQLLALAPDDRITYSVRSPGGQVITGQDTPLPETIRQAGGGFFDAEFTGLAAAERARFVTVPRRFAERDFSGTILVTVGQTLRARNAMALGLTRDALIVLGFAGVLLIVLGALVVESAMRPLVGLARDLAARDPYDLTPIDTPVPAEVAGMIGALNDFMRRLERQIASMRNLISDSAHQLRTPVAALRVQAELAAEETDPEIARATMVRIVRRSRSLGDLLDQMLSRALVIHRTAEARRVAVDLRDVALAVIETQDHALIAPGRDVALEIGAAPVMVLADDLSLTEAAKNLLANALRHGAGAVRMGAEIEDGAAVLWVRDAGPGPDAATLARIGARFERNAASRGRSAGLGLSIARAVAEAFGGRLELAPGPAGFRAALILPLSEETP</sequence>
<dbReference type="Pfam" id="PF08521">
    <property type="entry name" value="2CSK_N"/>
    <property type="match status" value="1"/>
</dbReference>
<dbReference type="EC" id="2.7.13.3" evidence="3"/>
<keyword evidence="10" id="KW-0472">Membrane</keyword>
<evidence type="ECO:0000256" key="2">
    <source>
        <dbReference type="ARBA" id="ARBA00004370"/>
    </source>
</evidence>
<evidence type="ECO:0000256" key="10">
    <source>
        <dbReference type="SAM" id="Phobius"/>
    </source>
</evidence>
<feature type="domain" description="HAMP" evidence="12">
    <location>
        <begin position="199"/>
        <end position="250"/>
    </location>
</feature>